<name>A0ABW7D4U5_9PSED</name>
<keyword evidence="2" id="KW-1185">Reference proteome</keyword>
<dbReference type="Proteomes" id="UP001605918">
    <property type="component" value="Unassembled WGS sequence"/>
</dbReference>
<reference evidence="1 2" key="1">
    <citation type="submission" date="2024-10" db="EMBL/GenBank/DDBJ databases">
        <title>Whole genome of Pseudomonas sp Strain RB5.</title>
        <authorList>
            <person name="Selami N."/>
        </authorList>
    </citation>
    <scope>NUCLEOTIDE SEQUENCE [LARGE SCALE GENOMIC DNA]</scope>
    <source>
        <strain evidence="1 2">RB5</strain>
    </source>
</reference>
<dbReference type="Pfam" id="PF11745">
    <property type="entry name" value="DUF3304"/>
    <property type="match status" value="1"/>
</dbReference>
<sequence length="165" mass="18593">MRVIDIAADASRKHTWRRRRIALAVLALLLSYATPKILALFRTPGAMMTSENHMVRPIFSFWVNGFWGGNLFANGGGGIMCCSKFEGDTAKITWILDMTKQQQIQGAVEERHEVQLSLPQRGPNDQYLHVRFDPGNKVRLGWSPDLFSPFESRSTKAVSESIEAQ</sequence>
<evidence type="ECO:0000313" key="2">
    <source>
        <dbReference type="Proteomes" id="UP001605918"/>
    </source>
</evidence>
<proteinExistence type="predicted"/>
<protein>
    <submittedName>
        <fullName evidence="1">DUF3304 domain-containing protein</fullName>
    </submittedName>
</protein>
<dbReference type="EMBL" id="JBIEIL010000001">
    <property type="protein sequence ID" value="MFG6203091.1"/>
    <property type="molecule type" value="Genomic_DNA"/>
</dbReference>
<dbReference type="InterPro" id="IPR021733">
    <property type="entry name" value="DUF3304"/>
</dbReference>
<dbReference type="RefSeq" id="WP_394502612.1">
    <property type="nucleotide sequence ID" value="NZ_JBIEIL010000001.1"/>
</dbReference>
<evidence type="ECO:0000313" key="1">
    <source>
        <dbReference type="EMBL" id="MFG6203091.1"/>
    </source>
</evidence>
<comment type="caution">
    <text evidence="1">The sequence shown here is derived from an EMBL/GenBank/DDBJ whole genome shotgun (WGS) entry which is preliminary data.</text>
</comment>
<accession>A0ABW7D4U5</accession>
<gene>
    <name evidence="1" type="ORF">ACGSLL_01890</name>
</gene>
<organism evidence="1 2">
    <name type="scientific">Pseudomonas retamae</name>
    <dbReference type="NCBI Taxonomy" id="702110"/>
    <lineage>
        <taxon>Bacteria</taxon>
        <taxon>Pseudomonadati</taxon>
        <taxon>Pseudomonadota</taxon>
        <taxon>Gammaproteobacteria</taxon>
        <taxon>Pseudomonadales</taxon>
        <taxon>Pseudomonadaceae</taxon>
        <taxon>Pseudomonas</taxon>
    </lineage>
</organism>